<keyword evidence="3" id="KW-1185">Reference proteome</keyword>
<name>A0A0F3GRY1_9BACT</name>
<dbReference type="AlphaFoldDB" id="A0A0F3GRY1"/>
<dbReference type="EMBL" id="LACI01001331">
    <property type="protein sequence ID" value="KJU84709.1"/>
    <property type="molecule type" value="Genomic_DNA"/>
</dbReference>
<protein>
    <submittedName>
        <fullName evidence="2">Uncharacterized protein</fullName>
    </submittedName>
</protein>
<evidence type="ECO:0000256" key="1">
    <source>
        <dbReference type="SAM" id="MobiDB-lite"/>
    </source>
</evidence>
<feature type="region of interest" description="Disordered" evidence="1">
    <location>
        <begin position="27"/>
        <end position="51"/>
    </location>
</feature>
<gene>
    <name evidence="2" type="ORF">MBAV_003097</name>
</gene>
<evidence type="ECO:0000313" key="2">
    <source>
        <dbReference type="EMBL" id="KJU84709.1"/>
    </source>
</evidence>
<evidence type="ECO:0000313" key="3">
    <source>
        <dbReference type="Proteomes" id="UP000033423"/>
    </source>
</evidence>
<dbReference type="Proteomes" id="UP000033423">
    <property type="component" value="Unassembled WGS sequence"/>
</dbReference>
<sequence>MGTSGLSEVAYNDSNLLVLSKHRRHLSKQSTLDKPVGIHNGPRLGHGYQKPPVGEYKEVQRAQVHTGTEVYDYEIGIQGIQVLYQLNL</sequence>
<reference evidence="2 3" key="1">
    <citation type="submission" date="2015-02" db="EMBL/GenBank/DDBJ databases">
        <title>Single-cell genomics of uncultivated deep-branching MTB reveals a conserved set of magnetosome genes.</title>
        <authorList>
            <person name="Kolinko S."/>
            <person name="Richter M."/>
            <person name="Glockner F.O."/>
            <person name="Brachmann A."/>
            <person name="Schuler D."/>
        </authorList>
    </citation>
    <scope>NUCLEOTIDE SEQUENCE [LARGE SCALE GENOMIC DNA]</scope>
    <source>
        <strain evidence="2">TM-1</strain>
    </source>
</reference>
<proteinExistence type="predicted"/>
<comment type="caution">
    <text evidence="2">The sequence shown here is derived from an EMBL/GenBank/DDBJ whole genome shotgun (WGS) entry which is preliminary data.</text>
</comment>
<accession>A0A0F3GRY1</accession>
<organism evidence="2 3">
    <name type="scientific">Candidatus Magnetobacterium bavaricum</name>
    <dbReference type="NCBI Taxonomy" id="29290"/>
    <lineage>
        <taxon>Bacteria</taxon>
        <taxon>Pseudomonadati</taxon>
        <taxon>Nitrospirota</taxon>
        <taxon>Thermodesulfovibrionia</taxon>
        <taxon>Thermodesulfovibrionales</taxon>
        <taxon>Candidatus Magnetobacteriaceae</taxon>
        <taxon>Candidatus Magnetobacterium</taxon>
    </lineage>
</organism>